<organism evidence="3">
    <name type="scientific">Nicotiana tabacum</name>
    <name type="common">Common tobacco</name>
    <dbReference type="NCBI Taxonomy" id="4097"/>
    <lineage>
        <taxon>Eukaryota</taxon>
        <taxon>Viridiplantae</taxon>
        <taxon>Streptophyta</taxon>
        <taxon>Embryophyta</taxon>
        <taxon>Tracheophyta</taxon>
        <taxon>Spermatophyta</taxon>
        <taxon>Magnoliopsida</taxon>
        <taxon>eudicotyledons</taxon>
        <taxon>Gunneridae</taxon>
        <taxon>Pentapetalae</taxon>
        <taxon>asterids</taxon>
        <taxon>lamiids</taxon>
        <taxon>Solanales</taxon>
        <taxon>Solanaceae</taxon>
        <taxon>Nicotianoideae</taxon>
        <taxon>Nicotianeae</taxon>
        <taxon>Nicotiana</taxon>
    </lineage>
</organism>
<proteinExistence type="predicted"/>
<keyword evidence="1" id="KW-0812">Transmembrane</keyword>
<dbReference type="SUPFAM" id="SSF56672">
    <property type="entry name" value="DNA/RNA polymerases"/>
    <property type="match status" value="1"/>
</dbReference>
<keyword evidence="2" id="KW-0732">Signal</keyword>
<accession>A0A1S4A0F5</accession>
<dbReference type="CDD" id="cd09272">
    <property type="entry name" value="RNase_HI_RT_Ty1"/>
    <property type="match status" value="1"/>
</dbReference>
<evidence type="ECO:0000313" key="3">
    <source>
        <dbReference type="RefSeq" id="XP_016470084.1"/>
    </source>
</evidence>
<dbReference type="InterPro" id="IPR043502">
    <property type="entry name" value="DNA/RNA_pol_sf"/>
</dbReference>
<dbReference type="PaxDb" id="4097-A0A1S4A0F5"/>
<keyword evidence="1" id="KW-0472">Membrane</keyword>
<dbReference type="AlphaFoldDB" id="A0A1S4A0F5"/>
<dbReference type="PANTHER" id="PTHR11439">
    <property type="entry name" value="GAG-POL-RELATED RETROTRANSPOSON"/>
    <property type="match status" value="1"/>
</dbReference>
<dbReference type="PANTHER" id="PTHR11439:SF470">
    <property type="entry name" value="CYSTEINE-RICH RLK (RECEPTOR-LIKE PROTEIN KINASE) 8"/>
    <property type="match status" value="1"/>
</dbReference>
<feature type="signal peptide" evidence="2">
    <location>
        <begin position="1"/>
        <end position="20"/>
    </location>
</feature>
<protein>
    <submittedName>
        <fullName evidence="3">Uncharacterized mitochondrial protein AtMg00810-like</fullName>
    </submittedName>
</protein>
<dbReference type="OrthoDB" id="1287748at2759"/>
<dbReference type="KEGG" id="nta:107792388"/>
<feature type="transmembrane region" description="Helical" evidence="1">
    <location>
        <begin position="314"/>
        <end position="334"/>
    </location>
</feature>
<name>A0A1S4A0F5_TOBAC</name>
<evidence type="ECO:0000256" key="2">
    <source>
        <dbReference type="SAM" id="SignalP"/>
    </source>
</evidence>
<dbReference type="RefSeq" id="XP_016470084.1">
    <property type="nucleotide sequence ID" value="XM_016614598.1"/>
</dbReference>
<evidence type="ECO:0000256" key="1">
    <source>
        <dbReference type="SAM" id="Phobius"/>
    </source>
</evidence>
<dbReference type="STRING" id="4097.A0A1S4A0F5"/>
<feature type="chain" id="PRO_5010284743" evidence="2">
    <location>
        <begin position="21"/>
        <end position="338"/>
    </location>
</feature>
<gene>
    <name evidence="3" type="primary">LOC107792388</name>
</gene>
<sequence length="338" mass="37953">MASFGWILRLVGWAWVGCDTGPDFSFKNWTCTDLSEISSLKGLLHEQFRIKDFSSLNYFLGIEALYCNSGVLLHQKKFIHDLLESVDSSASSVIVCPLTINEKLTASVGDPLPKPEEYRCLVGKLNFLTHTQPDISFAIRHLSQFLQTPHVPHMQVALHLLRYLKGTSEFGLFFSHSPDLALRAYCDSDWASCADSRRPITGFCVFLGDYLVSWKSKKQLVVSLSSVEAKYRAMSKVAAKVTWLSRLLFDFGLPSSFPVSLYCDNQTALHIARNPVFHERTKHIELNCHFVISKIGDGLISLAHVSSDAQVVDILTKGFLGLLIIFIFASWGFYHPPT</sequence>
<reference evidence="3" key="1">
    <citation type="submission" date="2025-08" db="UniProtKB">
        <authorList>
            <consortium name="RefSeq"/>
        </authorList>
    </citation>
    <scope>IDENTIFICATION</scope>
</reference>
<keyword evidence="1" id="KW-1133">Transmembrane helix</keyword>